<dbReference type="AlphaFoldDB" id="A0A1W9HYS9"/>
<organism evidence="4 5">
    <name type="scientific">Candidatus Raskinella chloraquaticus</name>
    <dbReference type="NCBI Taxonomy" id="1951219"/>
    <lineage>
        <taxon>Bacteria</taxon>
        <taxon>Pseudomonadati</taxon>
        <taxon>Pseudomonadota</taxon>
        <taxon>Alphaproteobacteria</taxon>
        <taxon>Hyphomicrobiales</taxon>
        <taxon>Phreatobacteraceae</taxon>
        <taxon>Candidatus Raskinella</taxon>
    </lineage>
</organism>
<feature type="domain" description="EAL" evidence="2">
    <location>
        <begin position="319"/>
        <end position="568"/>
    </location>
</feature>
<dbReference type="STRING" id="1827387.A4S15_06955"/>
<dbReference type="Gene3D" id="3.30.450.20">
    <property type="entry name" value="PAS domain"/>
    <property type="match status" value="1"/>
</dbReference>
<dbReference type="InterPro" id="IPR000160">
    <property type="entry name" value="GGDEF_dom"/>
</dbReference>
<evidence type="ECO:0000259" key="1">
    <source>
        <dbReference type="PROSITE" id="PS50113"/>
    </source>
</evidence>
<dbReference type="Proteomes" id="UP000192872">
    <property type="component" value="Unassembled WGS sequence"/>
</dbReference>
<dbReference type="Gene3D" id="3.20.20.450">
    <property type="entry name" value="EAL domain"/>
    <property type="match status" value="1"/>
</dbReference>
<gene>
    <name evidence="4" type="ORF">A4S15_06955</name>
</gene>
<dbReference type="Pfam" id="PF00563">
    <property type="entry name" value="EAL"/>
    <property type="match status" value="1"/>
</dbReference>
<dbReference type="Pfam" id="PF00990">
    <property type="entry name" value="GGDEF"/>
    <property type="match status" value="1"/>
</dbReference>
<evidence type="ECO:0000259" key="3">
    <source>
        <dbReference type="PROSITE" id="PS50887"/>
    </source>
</evidence>
<dbReference type="Gene3D" id="3.30.70.270">
    <property type="match status" value="1"/>
</dbReference>
<dbReference type="PROSITE" id="PS50887">
    <property type="entry name" value="GGDEF"/>
    <property type="match status" value="1"/>
</dbReference>
<dbReference type="GO" id="GO:0071111">
    <property type="term" value="F:cyclic-guanylate-specific phosphodiesterase activity"/>
    <property type="evidence" value="ECO:0007669"/>
    <property type="project" value="InterPro"/>
</dbReference>
<dbReference type="SMART" id="SM00052">
    <property type="entry name" value="EAL"/>
    <property type="match status" value="1"/>
</dbReference>
<dbReference type="InterPro" id="IPR043128">
    <property type="entry name" value="Rev_trsase/Diguanyl_cyclase"/>
</dbReference>
<dbReference type="RefSeq" id="WP_376801735.1">
    <property type="nucleotide sequence ID" value="NZ_DBNB01000020.1"/>
</dbReference>
<evidence type="ECO:0000313" key="5">
    <source>
        <dbReference type="Proteomes" id="UP000192872"/>
    </source>
</evidence>
<dbReference type="InterPro" id="IPR050706">
    <property type="entry name" value="Cyclic-di-GMP_PDE-like"/>
</dbReference>
<protein>
    <recommendedName>
        <fullName evidence="6">Diguanylate cyclase</fullName>
    </recommendedName>
</protein>
<dbReference type="InterPro" id="IPR001633">
    <property type="entry name" value="EAL_dom"/>
</dbReference>
<dbReference type="InterPro" id="IPR000700">
    <property type="entry name" value="PAS-assoc_C"/>
</dbReference>
<reference evidence="4 5" key="1">
    <citation type="journal article" date="2017" name="Water Res.">
        <title>Comammox in drinking water systems.</title>
        <authorList>
            <person name="Wang Y."/>
            <person name="Ma L."/>
            <person name="Mao Y."/>
            <person name="Jiang X."/>
            <person name="Xia Y."/>
            <person name="Yu K."/>
            <person name="Li B."/>
            <person name="Zhang T."/>
        </authorList>
    </citation>
    <scope>NUCLEOTIDE SEQUENCE [LARGE SCALE GENOMIC DNA]</scope>
    <source>
        <strain evidence="4">SG_bin8</strain>
    </source>
</reference>
<name>A0A1W9HYS9_9HYPH</name>
<evidence type="ECO:0000259" key="2">
    <source>
        <dbReference type="PROSITE" id="PS50883"/>
    </source>
</evidence>
<proteinExistence type="predicted"/>
<accession>A0A1W9HYS9</accession>
<dbReference type="InterPro" id="IPR035965">
    <property type="entry name" value="PAS-like_dom_sf"/>
</dbReference>
<dbReference type="NCBIfam" id="TIGR00254">
    <property type="entry name" value="GGDEF"/>
    <property type="match status" value="1"/>
</dbReference>
<dbReference type="SUPFAM" id="SSF141868">
    <property type="entry name" value="EAL domain-like"/>
    <property type="match status" value="1"/>
</dbReference>
<dbReference type="CDD" id="cd01949">
    <property type="entry name" value="GGDEF"/>
    <property type="match status" value="1"/>
</dbReference>
<comment type="caution">
    <text evidence="4">The sequence shown here is derived from an EMBL/GenBank/DDBJ whole genome shotgun (WGS) entry which is preliminary data.</text>
</comment>
<dbReference type="PANTHER" id="PTHR33121:SF79">
    <property type="entry name" value="CYCLIC DI-GMP PHOSPHODIESTERASE PDED-RELATED"/>
    <property type="match status" value="1"/>
</dbReference>
<evidence type="ECO:0000313" key="4">
    <source>
        <dbReference type="EMBL" id="OQW52569.1"/>
    </source>
</evidence>
<dbReference type="InterPro" id="IPR029787">
    <property type="entry name" value="Nucleotide_cyclase"/>
</dbReference>
<dbReference type="SUPFAM" id="SSF55073">
    <property type="entry name" value="Nucleotide cyclase"/>
    <property type="match status" value="1"/>
</dbReference>
<dbReference type="PANTHER" id="PTHR33121">
    <property type="entry name" value="CYCLIC DI-GMP PHOSPHODIESTERASE PDEF"/>
    <property type="match status" value="1"/>
</dbReference>
<feature type="domain" description="PAC" evidence="1">
    <location>
        <begin position="91"/>
        <end position="143"/>
    </location>
</feature>
<dbReference type="PROSITE" id="PS50883">
    <property type="entry name" value="EAL"/>
    <property type="match status" value="1"/>
</dbReference>
<dbReference type="SMART" id="SM00267">
    <property type="entry name" value="GGDEF"/>
    <property type="match status" value="1"/>
</dbReference>
<dbReference type="InterPro" id="IPR035919">
    <property type="entry name" value="EAL_sf"/>
</dbReference>
<feature type="domain" description="GGDEF" evidence="3">
    <location>
        <begin position="175"/>
        <end position="308"/>
    </location>
</feature>
<dbReference type="SUPFAM" id="SSF55785">
    <property type="entry name" value="PYP-like sensor domain (PAS domain)"/>
    <property type="match status" value="1"/>
</dbReference>
<sequence>MNQPTMSEGTDCVGLDLAASLNAAGEAAYCWDISSDRLEWSANAPSFFAAVGDAVPASGRTLAGLIADNASSRHDMIMNDTARPGPEGAVFTMQYRLKRTSPSTGWVEETGRWFAGADGKPARVMGVVRAIDERHEAEEALRILSEIDPLTGTLNQNRLLSLIDQEMIVSRREKRHFALLLASVDNLSTINAGLGFSIGDEALKAVTARLSSNLRGRDSIGRFTGNKFAILLRQCDASEMAIAAQRFIDVTRAQLVTTSAGPVTVSLSVGGVVGPRTIASSRDLLAEAHEALSEAKAKKRGLFIPFDPQASRSQSRRADGRVGEGLIKALNERRIALACQPIVHAGSRLPYSYEALMRVEGEDGDTLPPGLLVPVAERLGLCGLLDHRVLELGLDLLASRPDTRISVNISAQTTSDREWLSILASRLVSREDMANRLVVEMTESAAIQDIQESVRFLEQIKSLGCRVAIDDFGAGHTSFRYLREMKVDSVKIDGSYISNLANSPENQIFVRTMINLARELGIRTVAEWVGCEADALLLESWGINYMQGHFFGEAIQSDRLLETPLARCA</sequence>
<dbReference type="CDD" id="cd01948">
    <property type="entry name" value="EAL"/>
    <property type="match status" value="1"/>
</dbReference>
<dbReference type="PROSITE" id="PS50113">
    <property type="entry name" value="PAC"/>
    <property type="match status" value="1"/>
</dbReference>
<evidence type="ECO:0008006" key="6">
    <source>
        <dbReference type="Google" id="ProtNLM"/>
    </source>
</evidence>
<dbReference type="EMBL" id="LWDL01000012">
    <property type="protein sequence ID" value="OQW52569.1"/>
    <property type="molecule type" value="Genomic_DNA"/>
</dbReference>